<protein>
    <recommendedName>
        <fullName evidence="1">ATPase BadF/BadG/BcrA/BcrD type domain-containing protein</fullName>
    </recommendedName>
</protein>
<dbReference type="PANTHER" id="PTHR43190:SF3">
    <property type="entry name" value="N-ACETYL-D-GLUCOSAMINE KINASE"/>
    <property type="match status" value="1"/>
</dbReference>
<organism evidence="2 3">
    <name type="scientific">Cryobacterium tagatosivorans</name>
    <dbReference type="NCBI Taxonomy" id="1259199"/>
    <lineage>
        <taxon>Bacteria</taxon>
        <taxon>Bacillati</taxon>
        <taxon>Actinomycetota</taxon>
        <taxon>Actinomycetes</taxon>
        <taxon>Micrococcales</taxon>
        <taxon>Microbacteriaceae</taxon>
        <taxon>Cryobacterium</taxon>
    </lineage>
</organism>
<dbReference type="AlphaFoldDB" id="A0A4R8UJ33"/>
<feature type="domain" description="ATPase BadF/BadG/BcrA/BcrD type" evidence="1">
    <location>
        <begin position="3"/>
        <end position="289"/>
    </location>
</feature>
<dbReference type="InterPro" id="IPR002731">
    <property type="entry name" value="ATPase_BadF"/>
</dbReference>
<evidence type="ECO:0000313" key="3">
    <source>
        <dbReference type="Proteomes" id="UP000297866"/>
    </source>
</evidence>
<dbReference type="InterPro" id="IPR043129">
    <property type="entry name" value="ATPase_NBD"/>
</dbReference>
<dbReference type="InterPro" id="IPR052519">
    <property type="entry name" value="Euk-type_GlcNAc_Kinase"/>
</dbReference>
<dbReference type="Proteomes" id="UP000297866">
    <property type="component" value="Unassembled WGS sequence"/>
</dbReference>
<dbReference type="RefSeq" id="WP_134486661.1">
    <property type="nucleotide sequence ID" value="NZ_SOEZ01000006.1"/>
</dbReference>
<reference evidence="2 3" key="1">
    <citation type="submission" date="2019-03" db="EMBL/GenBank/DDBJ databases">
        <title>Genomics of glacier-inhabiting Cryobacterium strains.</title>
        <authorList>
            <person name="Liu Q."/>
            <person name="Xin Y.-H."/>
        </authorList>
    </citation>
    <scope>NUCLEOTIDE SEQUENCE [LARGE SCALE GENOMIC DNA]</scope>
    <source>
        <strain evidence="2 3">Sr47</strain>
    </source>
</reference>
<dbReference type="SUPFAM" id="SSF53067">
    <property type="entry name" value="Actin-like ATPase domain"/>
    <property type="match status" value="2"/>
</dbReference>
<dbReference type="Pfam" id="PF01869">
    <property type="entry name" value="BcrAD_BadFG"/>
    <property type="match status" value="1"/>
</dbReference>
<dbReference type="EMBL" id="SOEZ01000006">
    <property type="protein sequence ID" value="TFB56705.1"/>
    <property type="molecule type" value="Genomic_DNA"/>
</dbReference>
<evidence type="ECO:0000313" key="2">
    <source>
        <dbReference type="EMBL" id="TFB56705.1"/>
    </source>
</evidence>
<name>A0A4R8UJ33_9MICO</name>
<comment type="caution">
    <text evidence="2">The sequence shown here is derived from an EMBL/GenBank/DDBJ whole genome shotgun (WGS) entry which is preliminary data.</text>
</comment>
<accession>A0A4R8UJ33</accession>
<evidence type="ECO:0000259" key="1">
    <source>
        <dbReference type="Pfam" id="PF01869"/>
    </source>
</evidence>
<gene>
    <name evidence="2" type="ORF">E3O23_00340</name>
</gene>
<sequence>MLVGIDIGGTKTHVLIEDAGGVVLDRSVSTSGWQRGGLLDDTGNVARLVKVFADIDGAESAPLLIGAHGLDSDWQRLEFQARLERNHRGVVRAVNDVELLAPAAGFDEAISVVVGTGSKVVAHTGNGELISAGGHGFLLSDPGSAAALVREAVRAVLRAFDGGRGADVLGRELMKQFGVADEIALSYAFTAAPRLTTWGSLAPLVFACADAGSELAAAVVDHAAKELASDVGLVWGRGALGSDVVCAGGVITNQPRLYDALVRHIDDLHLGLSVHLLSVAPVVGAIELARRLPNQALSNDSRRNT</sequence>
<dbReference type="CDD" id="cd24007">
    <property type="entry name" value="ASKHA_NBD_eukNAGK-like"/>
    <property type="match status" value="1"/>
</dbReference>
<dbReference type="PANTHER" id="PTHR43190">
    <property type="entry name" value="N-ACETYL-D-GLUCOSAMINE KINASE"/>
    <property type="match status" value="1"/>
</dbReference>
<keyword evidence="3" id="KW-1185">Reference proteome</keyword>
<dbReference type="Gene3D" id="3.30.420.40">
    <property type="match status" value="2"/>
</dbReference>
<dbReference type="OrthoDB" id="8701357at2"/>
<proteinExistence type="predicted"/>